<dbReference type="AlphaFoldDB" id="A0A2Z3HSP2"/>
<evidence type="ECO:0000256" key="3">
    <source>
        <dbReference type="RuleBase" id="RU363015"/>
    </source>
</evidence>
<comment type="similarity">
    <text evidence="2 3">Belongs to the LOG family.</text>
</comment>
<dbReference type="KEGG" id="phb:HYN04_05180"/>
<dbReference type="EMBL" id="CP029479">
    <property type="protein sequence ID" value="AWM77206.1"/>
    <property type="molecule type" value="Genomic_DNA"/>
</dbReference>
<dbReference type="Proteomes" id="UP000247763">
    <property type="component" value="Chromosome"/>
</dbReference>
<dbReference type="GO" id="GO:0009691">
    <property type="term" value="P:cytokinin biosynthetic process"/>
    <property type="evidence" value="ECO:0007669"/>
    <property type="project" value="UniProtKB-UniRule"/>
</dbReference>
<dbReference type="EC" id="3.2.2.n1" evidence="3"/>
<dbReference type="OrthoDB" id="9801098at2"/>
<dbReference type="SUPFAM" id="SSF102405">
    <property type="entry name" value="MCP/YpsA-like"/>
    <property type="match status" value="1"/>
</dbReference>
<evidence type="ECO:0000313" key="4">
    <source>
        <dbReference type="EMBL" id="AWM77206.1"/>
    </source>
</evidence>
<organism evidence="4 5">
    <name type="scientific">Phenylobacterium parvum</name>
    <dbReference type="NCBI Taxonomy" id="2201350"/>
    <lineage>
        <taxon>Bacteria</taxon>
        <taxon>Pseudomonadati</taxon>
        <taxon>Pseudomonadota</taxon>
        <taxon>Alphaproteobacteria</taxon>
        <taxon>Caulobacterales</taxon>
        <taxon>Caulobacteraceae</taxon>
        <taxon>Phenylobacterium</taxon>
    </lineage>
</organism>
<proteinExistence type="inferred from homology"/>
<dbReference type="Pfam" id="PF03641">
    <property type="entry name" value="Lysine_decarbox"/>
    <property type="match status" value="1"/>
</dbReference>
<dbReference type="GO" id="GO:0005829">
    <property type="term" value="C:cytosol"/>
    <property type="evidence" value="ECO:0007669"/>
    <property type="project" value="TreeGrafter"/>
</dbReference>
<protein>
    <recommendedName>
        <fullName evidence="3">Cytokinin riboside 5'-monophosphate phosphoribohydrolase</fullName>
        <ecNumber evidence="3">3.2.2.n1</ecNumber>
    </recommendedName>
</protein>
<reference evidence="5" key="1">
    <citation type="submission" date="2018-05" db="EMBL/GenBank/DDBJ databases">
        <title>Genome sequencing of Phenylobacterium sp. HYN0004.</title>
        <authorList>
            <person name="Yi H."/>
            <person name="Baek C."/>
        </authorList>
    </citation>
    <scope>NUCLEOTIDE SEQUENCE [LARGE SCALE GENOMIC DNA]</scope>
    <source>
        <strain evidence="5">HYN0004</strain>
    </source>
</reference>
<dbReference type="RefSeq" id="WP_110449775.1">
    <property type="nucleotide sequence ID" value="NZ_CP029479.1"/>
</dbReference>
<keyword evidence="3" id="KW-0203">Cytokinin biosynthesis</keyword>
<comment type="catalytic activity">
    <reaction evidence="1">
        <text>AMP + H2O = D-ribose 5-phosphate + adenine</text>
        <dbReference type="Rhea" id="RHEA:20129"/>
        <dbReference type="ChEBI" id="CHEBI:15377"/>
        <dbReference type="ChEBI" id="CHEBI:16708"/>
        <dbReference type="ChEBI" id="CHEBI:78346"/>
        <dbReference type="ChEBI" id="CHEBI:456215"/>
        <dbReference type="EC" id="3.2.2.4"/>
    </reaction>
</comment>
<gene>
    <name evidence="4" type="ORF">HYN04_05180</name>
</gene>
<dbReference type="PANTHER" id="PTHR31223">
    <property type="entry name" value="LOG FAMILY PROTEIN YJL055W"/>
    <property type="match status" value="1"/>
</dbReference>
<evidence type="ECO:0000256" key="1">
    <source>
        <dbReference type="ARBA" id="ARBA00000274"/>
    </source>
</evidence>
<dbReference type="InterPro" id="IPR005269">
    <property type="entry name" value="LOG"/>
</dbReference>
<dbReference type="PANTHER" id="PTHR31223:SF70">
    <property type="entry name" value="LOG FAMILY PROTEIN YJL055W"/>
    <property type="match status" value="1"/>
</dbReference>
<dbReference type="InterPro" id="IPR031100">
    <property type="entry name" value="LOG_fam"/>
</dbReference>
<accession>A0A2Z3HSP2</accession>
<dbReference type="Gene3D" id="3.40.50.450">
    <property type="match status" value="1"/>
</dbReference>
<keyword evidence="3" id="KW-0378">Hydrolase</keyword>
<name>A0A2Z3HSP2_9CAUL</name>
<sequence length="193" mass="20933">MRAVCVFCGSSPGFRPIYVEAAAQTGRILAETGLAMVYGGSKVGLMGAAADGAIAAGGEVFGVLPRALARKELEHEGLTRLEIVETMHQRKARMAELSDAFIALPGGAGTLEEVFEIWTWGQLAIHAKPAAFLNVDGYYDPLRAFLDHAVGEGFLREAHRDMLIFGDDPARLLEQLAAYTAPAQEKWLERFQL</sequence>
<keyword evidence="5" id="KW-1185">Reference proteome</keyword>
<evidence type="ECO:0000313" key="5">
    <source>
        <dbReference type="Proteomes" id="UP000247763"/>
    </source>
</evidence>
<dbReference type="NCBIfam" id="TIGR00730">
    <property type="entry name" value="Rossman fold protein, TIGR00730 family"/>
    <property type="match status" value="1"/>
</dbReference>
<dbReference type="GO" id="GO:0008714">
    <property type="term" value="F:AMP nucleosidase activity"/>
    <property type="evidence" value="ECO:0007669"/>
    <property type="project" value="UniProtKB-EC"/>
</dbReference>
<evidence type="ECO:0000256" key="2">
    <source>
        <dbReference type="ARBA" id="ARBA00006763"/>
    </source>
</evidence>